<dbReference type="SMART" id="SM00065">
    <property type="entry name" value="GAF"/>
    <property type="match status" value="1"/>
</dbReference>
<dbReference type="InterPro" id="IPR042070">
    <property type="entry name" value="PucR_C-HTH_sf"/>
</dbReference>
<dbReference type="Pfam" id="PF01590">
    <property type="entry name" value="GAF"/>
    <property type="match status" value="1"/>
</dbReference>
<dbReference type="PANTHER" id="PTHR33744">
    <property type="entry name" value="CARBOHYDRATE DIACID REGULATOR"/>
    <property type="match status" value="1"/>
</dbReference>
<dbReference type="Proteomes" id="UP001521150">
    <property type="component" value="Unassembled WGS sequence"/>
</dbReference>
<proteinExistence type="inferred from homology"/>
<evidence type="ECO:0000256" key="1">
    <source>
        <dbReference type="ARBA" id="ARBA00006754"/>
    </source>
</evidence>
<dbReference type="InterPro" id="IPR003018">
    <property type="entry name" value="GAF"/>
</dbReference>
<dbReference type="Gene3D" id="1.10.10.2840">
    <property type="entry name" value="PucR C-terminal helix-turn-helix domain"/>
    <property type="match status" value="1"/>
</dbReference>
<dbReference type="RefSeq" id="WP_233727119.1">
    <property type="nucleotide sequence ID" value="NZ_JAJVCN010000002.1"/>
</dbReference>
<organism evidence="3 4">
    <name type="scientific">Kibdelosporangium philippinense</name>
    <dbReference type="NCBI Taxonomy" id="211113"/>
    <lineage>
        <taxon>Bacteria</taxon>
        <taxon>Bacillati</taxon>
        <taxon>Actinomycetota</taxon>
        <taxon>Actinomycetes</taxon>
        <taxon>Pseudonocardiales</taxon>
        <taxon>Pseudonocardiaceae</taxon>
        <taxon>Kibdelosporangium</taxon>
    </lineage>
</organism>
<gene>
    <name evidence="3" type="ORF">LWC34_22345</name>
</gene>
<comment type="caution">
    <text evidence="3">The sequence shown here is derived from an EMBL/GenBank/DDBJ whole genome shotgun (WGS) entry which is preliminary data.</text>
</comment>
<reference evidence="3 4" key="1">
    <citation type="submission" date="2021-12" db="EMBL/GenBank/DDBJ databases">
        <title>Genome sequence of Kibdelosporangium philippinense ATCC 49844.</title>
        <authorList>
            <person name="Fedorov E.A."/>
            <person name="Omeragic M."/>
            <person name="Shalygina K.F."/>
            <person name="Maclea K.S."/>
        </authorList>
    </citation>
    <scope>NUCLEOTIDE SEQUENCE [LARGE SCALE GENOMIC DNA]</scope>
    <source>
        <strain evidence="3 4">ATCC 49844</strain>
    </source>
</reference>
<protein>
    <submittedName>
        <fullName evidence="3">Helix-turn-helix domain-containing protein</fullName>
    </submittedName>
</protein>
<feature type="domain" description="GAF" evidence="2">
    <location>
        <begin position="81"/>
        <end position="232"/>
    </location>
</feature>
<dbReference type="EMBL" id="JAJVCN010000002">
    <property type="protein sequence ID" value="MCE7005543.1"/>
    <property type="molecule type" value="Genomic_DNA"/>
</dbReference>
<dbReference type="InterPro" id="IPR029016">
    <property type="entry name" value="GAF-like_dom_sf"/>
</dbReference>
<comment type="similarity">
    <text evidence="1">Belongs to the CdaR family.</text>
</comment>
<accession>A0ABS8ZCF7</accession>
<evidence type="ECO:0000259" key="2">
    <source>
        <dbReference type="SMART" id="SM00065"/>
    </source>
</evidence>
<dbReference type="Pfam" id="PF17853">
    <property type="entry name" value="GGDEF_2"/>
    <property type="match status" value="1"/>
</dbReference>
<keyword evidence="4" id="KW-1185">Reference proteome</keyword>
<dbReference type="InterPro" id="IPR025736">
    <property type="entry name" value="PucR_C-HTH_dom"/>
</dbReference>
<dbReference type="SUPFAM" id="SSF55781">
    <property type="entry name" value="GAF domain-like"/>
    <property type="match status" value="1"/>
</dbReference>
<dbReference type="Gene3D" id="3.30.450.40">
    <property type="match status" value="1"/>
</dbReference>
<evidence type="ECO:0000313" key="4">
    <source>
        <dbReference type="Proteomes" id="UP001521150"/>
    </source>
</evidence>
<sequence>MTCVRAYRELLELLADSADGTELAKLAATRAVGLSPDQAAQWEAATEAALRVRHKLLAHQRRETELSALVDTANDLARLRDPEAVLQQIVHRVRLLLGVDVSYLTMNDSAGGQTYMRVTEGSVSALFQQLSLGIGDGLGGLVAQSGLPYASPDYLSDPRFKHTNAIDTAVREEGLVSIIGVPLTLGRRVIGVLYAADRAARTFSPEEGAFLSSLADLAAISIDNAHLLAETRRANLSIRRAGEVHDQLTALVLRGADFQSVAAAVAQVLDGGIVLHDAAGVELACVGMSVAPPAQATARAHASGRAVSQGDIWVCAVLAGPELLGSLVLTRRPALSDEDRLLFERAGQVTALLLLLRRSVAQAEEQVRGELLTDLLTAPDRNPGALIARGRRLGVNLAAPHSVLIAHADGVSRGRLAAAATGQAALVGVHAEQVVLLTPDADPDKVAQALTAAVGCPVTVGAAGAATGPVELAAAYAEAGRCLRALRTLGLDGTGASLSGLGFVGVLLGDRADVAGFAQRTLGPVLDYDARRGTELARTLRTYFSCGSSLTATKEVLHVHVNTVVQRLDRIASLLGPDWNTPDRALEIQLALRILTISR</sequence>
<dbReference type="InterPro" id="IPR051448">
    <property type="entry name" value="CdaR-like_regulators"/>
</dbReference>
<evidence type="ECO:0000313" key="3">
    <source>
        <dbReference type="EMBL" id="MCE7005543.1"/>
    </source>
</evidence>
<dbReference type="InterPro" id="IPR041522">
    <property type="entry name" value="CdaR_GGDEF"/>
</dbReference>
<name>A0ABS8ZCF7_9PSEU</name>
<dbReference type="PANTHER" id="PTHR33744:SF1">
    <property type="entry name" value="DNA-BINDING TRANSCRIPTIONAL ACTIVATOR ADER"/>
    <property type="match status" value="1"/>
</dbReference>
<dbReference type="Pfam" id="PF13556">
    <property type="entry name" value="HTH_30"/>
    <property type="match status" value="1"/>
</dbReference>